<dbReference type="Pfam" id="PF13715">
    <property type="entry name" value="CarbopepD_reg_2"/>
    <property type="match status" value="1"/>
</dbReference>
<dbReference type="SUPFAM" id="SSF49464">
    <property type="entry name" value="Carboxypeptidase regulatory domain-like"/>
    <property type="match status" value="1"/>
</dbReference>
<reference evidence="11" key="1">
    <citation type="submission" date="2018-05" db="EMBL/GenBank/DDBJ databases">
        <authorList>
            <person name="Lanie J.A."/>
            <person name="Ng W.-L."/>
            <person name="Kazmierczak K.M."/>
            <person name="Andrzejewski T.M."/>
            <person name="Davidsen T.M."/>
            <person name="Wayne K.J."/>
            <person name="Tettelin H."/>
            <person name="Glass J.I."/>
            <person name="Rusch D."/>
            <person name="Podicherti R."/>
            <person name="Tsui H.-C.T."/>
            <person name="Winkler M.E."/>
        </authorList>
    </citation>
    <scope>NUCLEOTIDE SEQUENCE</scope>
</reference>
<dbReference type="EMBL" id="UINC01117991">
    <property type="protein sequence ID" value="SVC90811.1"/>
    <property type="molecule type" value="Genomic_DNA"/>
</dbReference>
<name>A0A382R2I9_9ZZZZ</name>
<evidence type="ECO:0000256" key="9">
    <source>
        <dbReference type="ARBA" id="ARBA00023237"/>
    </source>
</evidence>
<dbReference type="PANTHER" id="PTHR32552">
    <property type="entry name" value="FERRICHROME IRON RECEPTOR-RELATED"/>
    <property type="match status" value="1"/>
</dbReference>
<evidence type="ECO:0000256" key="2">
    <source>
        <dbReference type="ARBA" id="ARBA00022448"/>
    </source>
</evidence>
<keyword evidence="6" id="KW-0406">Ion transport</keyword>
<dbReference type="AlphaFoldDB" id="A0A382R2I9"/>
<evidence type="ECO:0000256" key="6">
    <source>
        <dbReference type="ARBA" id="ARBA00023065"/>
    </source>
</evidence>
<proteinExistence type="predicted"/>
<evidence type="ECO:0000256" key="4">
    <source>
        <dbReference type="ARBA" id="ARBA00022692"/>
    </source>
</evidence>
<dbReference type="PANTHER" id="PTHR32552:SF81">
    <property type="entry name" value="TONB-DEPENDENT OUTER MEMBRANE RECEPTOR"/>
    <property type="match status" value="1"/>
</dbReference>
<evidence type="ECO:0000313" key="11">
    <source>
        <dbReference type="EMBL" id="SVC90811.1"/>
    </source>
</evidence>
<gene>
    <name evidence="11" type="ORF">METZ01_LOCUS343665</name>
</gene>
<dbReference type="InterPro" id="IPR036942">
    <property type="entry name" value="Beta-barrel_TonB_sf"/>
</dbReference>
<dbReference type="Gene3D" id="2.40.170.20">
    <property type="entry name" value="TonB-dependent receptor, beta-barrel domain"/>
    <property type="match status" value="1"/>
</dbReference>
<dbReference type="Gene3D" id="2.60.40.1120">
    <property type="entry name" value="Carboxypeptidase-like, regulatory domain"/>
    <property type="match status" value="1"/>
</dbReference>
<accession>A0A382R2I9</accession>
<evidence type="ECO:0000256" key="1">
    <source>
        <dbReference type="ARBA" id="ARBA00004571"/>
    </source>
</evidence>
<keyword evidence="9" id="KW-0998">Cell outer membrane</keyword>
<dbReference type="GO" id="GO:0009279">
    <property type="term" value="C:cell outer membrane"/>
    <property type="evidence" value="ECO:0007669"/>
    <property type="project" value="UniProtKB-SubCell"/>
</dbReference>
<protein>
    <recommendedName>
        <fullName evidence="10">TonB-dependent receptor plug domain-containing protein</fullName>
    </recommendedName>
</protein>
<dbReference type="PROSITE" id="PS52016">
    <property type="entry name" value="TONB_DEPENDENT_REC_3"/>
    <property type="match status" value="1"/>
</dbReference>
<feature type="non-terminal residue" evidence="11">
    <location>
        <position position="206"/>
    </location>
</feature>
<evidence type="ECO:0000256" key="3">
    <source>
        <dbReference type="ARBA" id="ARBA00022496"/>
    </source>
</evidence>
<feature type="domain" description="TonB-dependent receptor plug" evidence="10">
    <location>
        <begin position="104"/>
        <end position="206"/>
    </location>
</feature>
<dbReference type="SUPFAM" id="SSF56935">
    <property type="entry name" value="Porins"/>
    <property type="match status" value="1"/>
</dbReference>
<dbReference type="InterPro" id="IPR012910">
    <property type="entry name" value="Plug_dom"/>
</dbReference>
<keyword evidence="7" id="KW-0798">TonB box</keyword>
<evidence type="ECO:0000259" key="10">
    <source>
        <dbReference type="Pfam" id="PF07715"/>
    </source>
</evidence>
<dbReference type="InterPro" id="IPR039426">
    <property type="entry name" value="TonB-dep_rcpt-like"/>
</dbReference>
<evidence type="ECO:0000256" key="7">
    <source>
        <dbReference type="ARBA" id="ARBA00023077"/>
    </source>
</evidence>
<dbReference type="Pfam" id="PF07715">
    <property type="entry name" value="Plug"/>
    <property type="match status" value="1"/>
</dbReference>
<keyword evidence="5" id="KW-0408">Iron</keyword>
<dbReference type="InterPro" id="IPR008969">
    <property type="entry name" value="CarboxyPept-like_regulatory"/>
</dbReference>
<evidence type="ECO:0000256" key="5">
    <source>
        <dbReference type="ARBA" id="ARBA00023004"/>
    </source>
</evidence>
<evidence type="ECO:0000256" key="8">
    <source>
        <dbReference type="ARBA" id="ARBA00023136"/>
    </source>
</evidence>
<keyword evidence="4" id="KW-0812">Transmembrane</keyword>
<keyword evidence="3" id="KW-0410">Iron transport</keyword>
<dbReference type="GO" id="GO:0006826">
    <property type="term" value="P:iron ion transport"/>
    <property type="evidence" value="ECO:0007669"/>
    <property type="project" value="UniProtKB-KW"/>
</dbReference>
<organism evidence="11">
    <name type="scientific">marine metagenome</name>
    <dbReference type="NCBI Taxonomy" id="408172"/>
    <lineage>
        <taxon>unclassified sequences</taxon>
        <taxon>metagenomes</taxon>
        <taxon>ecological metagenomes</taxon>
    </lineage>
</organism>
<keyword evidence="2" id="KW-0813">Transport</keyword>
<keyword evidence="8" id="KW-0472">Membrane</keyword>
<comment type="subcellular location">
    <subcellularLocation>
        <location evidence="1">Cell outer membrane</location>
        <topology evidence="1">Multi-pass membrane protein</topology>
    </subcellularLocation>
</comment>
<sequence>MKHIIILLITMSFLYPKIHGTVFDSDSHEPLVGVNIIGINVGTASDNEGRFIIDVETGAELTFSHIGYSKVKAIAQNDMIIKMKYVTLQSEEIFVLAGLKAESLQKSTSSVTVINTESIKRANGSHFQNVMEIIPNLNSAGGTSRPRYFQIRGIGERSHYFAEGPPNISVGFVMDDIDLSGLGMVGFLYDLEQVEVFKGPQSSMYG</sequence>